<dbReference type="RefSeq" id="WP_074265768.1">
    <property type="nucleotide sequence ID" value="NZ_FSRM01000001.1"/>
</dbReference>
<dbReference type="Pfam" id="PF21841">
    <property type="entry name" value="DUF6900"/>
    <property type="match status" value="1"/>
</dbReference>
<sequence length="79" mass="8640">MSKTIHHERLALLETIATEVLGIDTLEQTGKLTKDLHVIHIEDLAHVLEAAYDAGLVVGHRVARGGDADPQTSQEVFFP</sequence>
<dbReference type="AlphaFoldDB" id="A0A1N6I562"/>
<dbReference type="OrthoDB" id="9108067at2"/>
<organism evidence="2 3">
    <name type="scientific">Paraburkholderia phenazinium</name>
    <dbReference type="NCBI Taxonomy" id="60549"/>
    <lineage>
        <taxon>Bacteria</taxon>
        <taxon>Pseudomonadati</taxon>
        <taxon>Pseudomonadota</taxon>
        <taxon>Betaproteobacteria</taxon>
        <taxon>Burkholderiales</taxon>
        <taxon>Burkholderiaceae</taxon>
        <taxon>Paraburkholderia</taxon>
    </lineage>
</organism>
<feature type="domain" description="DUF6900" evidence="1">
    <location>
        <begin position="11"/>
        <end position="56"/>
    </location>
</feature>
<gene>
    <name evidence="2" type="ORF">SAMN05444168_3980</name>
</gene>
<proteinExistence type="predicted"/>
<name>A0A1N6I562_9BURK</name>
<dbReference type="Proteomes" id="UP000184693">
    <property type="component" value="Unassembled WGS sequence"/>
</dbReference>
<evidence type="ECO:0000259" key="1">
    <source>
        <dbReference type="Pfam" id="PF21841"/>
    </source>
</evidence>
<protein>
    <recommendedName>
        <fullName evidence="1">DUF6900 domain-containing protein</fullName>
    </recommendedName>
</protein>
<evidence type="ECO:0000313" key="2">
    <source>
        <dbReference type="EMBL" id="SIO27099.1"/>
    </source>
</evidence>
<dbReference type="InterPro" id="IPR054195">
    <property type="entry name" value="DUF6900"/>
</dbReference>
<accession>A0A1N6I562</accession>
<evidence type="ECO:0000313" key="3">
    <source>
        <dbReference type="Proteomes" id="UP000184693"/>
    </source>
</evidence>
<dbReference type="EMBL" id="FSRM01000001">
    <property type="protein sequence ID" value="SIO27099.1"/>
    <property type="molecule type" value="Genomic_DNA"/>
</dbReference>
<reference evidence="2 3" key="1">
    <citation type="submission" date="2016-11" db="EMBL/GenBank/DDBJ databases">
        <authorList>
            <person name="Jaros S."/>
            <person name="Januszkiewicz K."/>
            <person name="Wedrychowicz H."/>
        </authorList>
    </citation>
    <scope>NUCLEOTIDE SEQUENCE [LARGE SCALE GENOMIC DNA]</scope>
    <source>
        <strain evidence="2 3">GAS86</strain>
    </source>
</reference>